<dbReference type="AlphaFoldDB" id="A0A0V0IQ83"/>
<evidence type="ECO:0000313" key="1">
    <source>
        <dbReference type="EMBL" id="JAP34692.1"/>
    </source>
</evidence>
<reference evidence="1" key="1">
    <citation type="submission" date="2015-12" db="EMBL/GenBank/DDBJ databases">
        <title>Gene expression during late stages of embryo sac development: a critical building block for successful pollen-pistil interactions.</title>
        <authorList>
            <person name="Liu Y."/>
            <person name="Joly V."/>
            <person name="Sabar M."/>
            <person name="Matton D.P."/>
        </authorList>
    </citation>
    <scope>NUCLEOTIDE SEQUENCE</scope>
</reference>
<protein>
    <submittedName>
        <fullName evidence="1">Putative ovule protein</fullName>
    </submittedName>
</protein>
<dbReference type="EMBL" id="GEDG01003716">
    <property type="protein sequence ID" value="JAP34692.1"/>
    <property type="molecule type" value="Transcribed_RNA"/>
</dbReference>
<accession>A0A0V0IQ83</accession>
<sequence>MGSPKSRRPLFERSLPRFTTCLGPWKTAIKHGGLESTVEAAGSVQEAEHSYRIIYPVIGGARSEGHNHQQAIAIMESHVPAICKSRSMTMNAPPPGLVQDCDRRPLVAIREST</sequence>
<name>A0A0V0IQ83_SOLCH</name>
<proteinExistence type="predicted"/>
<organism evidence="1">
    <name type="scientific">Solanum chacoense</name>
    <name type="common">Chaco potato</name>
    <dbReference type="NCBI Taxonomy" id="4108"/>
    <lineage>
        <taxon>Eukaryota</taxon>
        <taxon>Viridiplantae</taxon>
        <taxon>Streptophyta</taxon>
        <taxon>Embryophyta</taxon>
        <taxon>Tracheophyta</taxon>
        <taxon>Spermatophyta</taxon>
        <taxon>Magnoliopsida</taxon>
        <taxon>eudicotyledons</taxon>
        <taxon>Gunneridae</taxon>
        <taxon>Pentapetalae</taxon>
        <taxon>asterids</taxon>
        <taxon>lamiids</taxon>
        <taxon>Solanales</taxon>
        <taxon>Solanaceae</taxon>
        <taxon>Solanoideae</taxon>
        <taxon>Solaneae</taxon>
        <taxon>Solanum</taxon>
    </lineage>
</organism>